<dbReference type="AlphaFoldDB" id="A0A377Q1E0"/>
<organism evidence="1 2">
    <name type="scientific">Helicobacter pullorum</name>
    <dbReference type="NCBI Taxonomy" id="35818"/>
    <lineage>
        <taxon>Bacteria</taxon>
        <taxon>Pseudomonadati</taxon>
        <taxon>Campylobacterota</taxon>
        <taxon>Epsilonproteobacteria</taxon>
        <taxon>Campylobacterales</taxon>
        <taxon>Helicobacteraceae</taxon>
        <taxon>Helicobacter</taxon>
    </lineage>
</organism>
<evidence type="ECO:0000313" key="2">
    <source>
        <dbReference type="Proteomes" id="UP000255269"/>
    </source>
</evidence>
<protein>
    <submittedName>
        <fullName evidence="1">Uncharacterized protein</fullName>
    </submittedName>
</protein>
<reference evidence="1 2" key="1">
    <citation type="submission" date="2018-06" db="EMBL/GenBank/DDBJ databases">
        <authorList>
            <consortium name="Pathogen Informatics"/>
            <person name="Doyle S."/>
        </authorList>
    </citation>
    <scope>NUCLEOTIDE SEQUENCE [LARGE SCALE GENOMIC DNA]</scope>
    <source>
        <strain evidence="1 2">NCTC13156</strain>
    </source>
</reference>
<sequence length="269" mass="31614">MSKQKKQPRSKKLCFINQANGVLEKEFEFDYFGGFAIGQKQKCICSLHNEILKQYPNSNILEVSTKSPNKELGFQLSAFNLTLQGVCIEDIFQTAKVFVNSDGYCEGFDEIKERIFNDEIRLDATNKTDKEKSKKIYQQLKASGFWDTKSKRDLNKLYLMLYPQSQLDYFDYKGKQYPNEPKILFYDYIYIQALREHKIDLSKYNVFTDIEFGKNSINCQARSCALYNYLICNNELEHYLGVMENIETQDNKKEIEKLYKEVFIKSALM</sequence>
<dbReference type="EMBL" id="UGJF01000001">
    <property type="protein sequence ID" value="STQ88520.1"/>
    <property type="molecule type" value="Genomic_DNA"/>
</dbReference>
<dbReference type="InterPro" id="IPR053913">
    <property type="entry name" value="NADAR-DarT1"/>
</dbReference>
<dbReference type="RefSeq" id="WP_115057086.1">
    <property type="nucleotide sequence ID" value="NZ_UGJF01000001.1"/>
</dbReference>
<dbReference type="Proteomes" id="UP000255269">
    <property type="component" value="Unassembled WGS sequence"/>
</dbReference>
<accession>A0A377Q1E0</accession>
<name>A0A377Q1E0_9HELI</name>
<gene>
    <name evidence="1" type="ORF">NCTC13156_01360</name>
</gene>
<proteinExistence type="predicted"/>
<dbReference type="Pfam" id="PF22397">
    <property type="entry name" value="NADAR-DarT1"/>
    <property type="match status" value="2"/>
</dbReference>
<evidence type="ECO:0000313" key="1">
    <source>
        <dbReference type="EMBL" id="STQ88520.1"/>
    </source>
</evidence>